<accession>A0AAV2BRA3</accession>
<dbReference type="InterPro" id="IPR045056">
    <property type="entry name" value="Nop56/Nop58"/>
</dbReference>
<sequence>MLVLFETSGGFAIFKLLKEKKLKKPDNLYEEFESPEKAAKLLKLIHFEKFVDMEDALATASAVIKNKR</sequence>
<dbReference type="PANTHER" id="PTHR10894">
    <property type="entry name" value="NUCLEOLAR PROTEIN 5 NUCLEOLAR PROTEIN NOP5 NOP58"/>
    <property type="match status" value="1"/>
</dbReference>
<proteinExistence type="predicted"/>
<organism evidence="2 3">
    <name type="scientific">Larinioides sclopetarius</name>
    <dbReference type="NCBI Taxonomy" id="280406"/>
    <lineage>
        <taxon>Eukaryota</taxon>
        <taxon>Metazoa</taxon>
        <taxon>Ecdysozoa</taxon>
        <taxon>Arthropoda</taxon>
        <taxon>Chelicerata</taxon>
        <taxon>Arachnida</taxon>
        <taxon>Araneae</taxon>
        <taxon>Araneomorphae</taxon>
        <taxon>Entelegynae</taxon>
        <taxon>Araneoidea</taxon>
        <taxon>Araneidae</taxon>
        <taxon>Larinioides</taxon>
    </lineage>
</organism>
<evidence type="ECO:0000259" key="1">
    <source>
        <dbReference type="Pfam" id="PF08156"/>
    </source>
</evidence>
<gene>
    <name evidence="2" type="ORF">LARSCL_LOCUS21014</name>
</gene>
<keyword evidence="3" id="KW-1185">Reference proteome</keyword>
<dbReference type="GO" id="GO:0031428">
    <property type="term" value="C:box C/D methylation guide snoRNP complex"/>
    <property type="evidence" value="ECO:0007669"/>
    <property type="project" value="InterPro"/>
</dbReference>
<protein>
    <recommendedName>
        <fullName evidence="1">Nucleolar protein 58/56 N-terminal domain-containing protein</fullName>
    </recommendedName>
</protein>
<evidence type="ECO:0000313" key="3">
    <source>
        <dbReference type="Proteomes" id="UP001497382"/>
    </source>
</evidence>
<reference evidence="2 3" key="1">
    <citation type="submission" date="2024-04" db="EMBL/GenBank/DDBJ databases">
        <authorList>
            <person name="Rising A."/>
            <person name="Reimegard J."/>
            <person name="Sonavane S."/>
            <person name="Akerstrom W."/>
            <person name="Nylinder S."/>
            <person name="Hedman E."/>
            <person name="Kallberg Y."/>
        </authorList>
    </citation>
    <scope>NUCLEOTIDE SEQUENCE [LARGE SCALE GENOMIC DNA]</scope>
</reference>
<dbReference type="AlphaFoldDB" id="A0AAV2BRA3"/>
<dbReference type="Proteomes" id="UP001497382">
    <property type="component" value="Unassembled WGS sequence"/>
</dbReference>
<dbReference type="InterPro" id="IPR012974">
    <property type="entry name" value="NOP58/56_N"/>
</dbReference>
<name>A0AAV2BRA3_9ARAC</name>
<dbReference type="Pfam" id="PF08156">
    <property type="entry name" value="NOP5NT"/>
    <property type="match status" value="1"/>
</dbReference>
<dbReference type="PANTHER" id="PTHR10894:SF1">
    <property type="entry name" value="NUCLEOLAR PROTEIN 58"/>
    <property type="match status" value="1"/>
</dbReference>
<evidence type="ECO:0000313" key="2">
    <source>
        <dbReference type="EMBL" id="CAL1298816.1"/>
    </source>
</evidence>
<comment type="caution">
    <text evidence="2">The sequence shown here is derived from an EMBL/GenBank/DDBJ whole genome shotgun (WGS) entry which is preliminary data.</text>
</comment>
<dbReference type="EMBL" id="CAXIEN010000476">
    <property type="protein sequence ID" value="CAL1298816.1"/>
    <property type="molecule type" value="Genomic_DNA"/>
</dbReference>
<dbReference type="GO" id="GO:0032040">
    <property type="term" value="C:small-subunit processome"/>
    <property type="evidence" value="ECO:0007669"/>
    <property type="project" value="InterPro"/>
</dbReference>
<feature type="domain" description="Nucleolar protein 58/56 N-terminal" evidence="1">
    <location>
        <begin position="2"/>
        <end position="64"/>
    </location>
</feature>
<dbReference type="GO" id="GO:0030515">
    <property type="term" value="F:snoRNA binding"/>
    <property type="evidence" value="ECO:0007669"/>
    <property type="project" value="InterPro"/>
</dbReference>